<dbReference type="InterPro" id="IPR033134">
    <property type="entry name" value="Asp/Glu_racemase_AS_2"/>
</dbReference>
<proteinExistence type="inferred from homology"/>
<dbReference type="PANTHER" id="PTHR21198">
    <property type="entry name" value="GLUTAMATE RACEMASE"/>
    <property type="match status" value="1"/>
</dbReference>
<dbReference type="PANTHER" id="PTHR21198:SF2">
    <property type="entry name" value="GLUTAMATE RACEMASE"/>
    <property type="match status" value="1"/>
</dbReference>
<sequence length="266" mass="27833">MTHIVVFDSGLGGLSVLKEVRRARPGADITYVADTGGFPYGALSEQEVVRRVLATFEGVAARRAPDLAVIACNTASTLVLPFLRASHAFPFVGTVPAIKPAAAGTKTGLVSVLATPGTVKRDYTQALIATYAANVDVTLVGATGLAALAEAAMRGESVDEQAIRAEIAPAFVEKGGKRTDTVVLACTHYPLVLNHLERLAPWPVAWIDPAPAIARRVASLLADRPDQPAAGKTVVLFTAMPANAETMTALLDRFALSSPEALALRV</sequence>
<comment type="function">
    <text evidence="7">Provides the (R)-glutamate required for cell wall biosynthesis.</text>
</comment>
<dbReference type="GO" id="GO:0071555">
    <property type="term" value="P:cell wall organization"/>
    <property type="evidence" value="ECO:0007669"/>
    <property type="project" value="UniProtKB-KW"/>
</dbReference>
<feature type="binding site" evidence="7">
    <location>
        <begin position="8"/>
        <end position="9"/>
    </location>
    <ligand>
        <name>substrate</name>
    </ligand>
</feature>
<dbReference type="GO" id="GO:0009252">
    <property type="term" value="P:peptidoglycan biosynthetic process"/>
    <property type="evidence" value="ECO:0007669"/>
    <property type="project" value="UniProtKB-UniRule"/>
</dbReference>
<comment type="caution">
    <text evidence="8">The sequence shown here is derived from an EMBL/GenBank/DDBJ whole genome shotgun (WGS) entry which is preliminary data.</text>
</comment>
<keyword evidence="5 7" id="KW-0413">Isomerase</keyword>
<dbReference type="InterPro" id="IPR001920">
    <property type="entry name" value="Asp/Glu_race"/>
</dbReference>
<dbReference type="EMBL" id="JALIDZ010000005">
    <property type="protein sequence ID" value="MCT8972600.1"/>
    <property type="molecule type" value="Genomic_DNA"/>
</dbReference>
<evidence type="ECO:0000256" key="6">
    <source>
        <dbReference type="ARBA" id="ARBA00023316"/>
    </source>
</evidence>
<evidence type="ECO:0000256" key="2">
    <source>
        <dbReference type="ARBA" id="ARBA00013090"/>
    </source>
</evidence>
<feature type="binding site" evidence="7">
    <location>
        <begin position="73"/>
        <end position="74"/>
    </location>
    <ligand>
        <name>substrate</name>
    </ligand>
</feature>
<keyword evidence="3 7" id="KW-0133">Cell shape</keyword>
<comment type="catalytic activity">
    <reaction evidence="1 7">
        <text>L-glutamate = D-glutamate</text>
        <dbReference type="Rhea" id="RHEA:12813"/>
        <dbReference type="ChEBI" id="CHEBI:29985"/>
        <dbReference type="ChEBI" id="CHEBI:29986"/>
        <dbReference type="EC" id="5.1.1.3"/>
    </reaction>
</comment>
<dbReference type="PROSITE" id="PS00924">
    <property type="entry name" value="ASP_GLU_RACEMASE_2"/>
    <property type="match status" value="1"/>
</dbReference>
<protein>
    <recommendedName>
        <fullName evidence="2 7">Glutamate racemase</fullName>
        <ecNumber evidence="2 7">5.1.1.3</ecNumber>
    </recommendedName>
</protein>
<dbReference type="EC" id="5.1.1.3" evidence="2 7"/>
<evidence type="ECO:0000256" key="1">
    <source>
        <dbReference type="ARBA" id="ARBA00001602"/>
    </source>
</evidence>
<dbReference type="InterPro" id="IPR015942">
    <property type="entry name" value="Asp/Glu/hydantoin_racemase"/>
</dbReference>
<gene>
    <name evidence="7 8" type="primary">murI</name>
    <name evidence="8" type="ORF">MUB46_12095</name>
</gene>
<dbReference type="HAMAP" id="MF_00258">
    <property type="entry name" value="Glu_racemase"/>
    <property type="match status" value="1"/>
</dbReference>
<dbReference type="SUPFAM" id="SSF53681">
    <property type="entry name" value="Aspartate/glutamate racemase"/>
    <property type="match status" value="2"/>
</dbReference>
<organism evidence="8 9">
    <name type="scientific">Microbaculum marinisediminis</name>
    <dbReference type="NCBI Taxonomy" id="2931392"/>
    <lineage>
        <taxon>Bacteria</taxon>
        <taxon>Pseudomonadati</taxon>
        <taxon>Pseudomonadota</taxon>
        <taxon>Alphaproteobacteria</taxon>
        <taxon>Hyphomicrobiales</taxon>
        <taxon>Tepidamorphaceae</taxon>
        <taxon>Microbaculum</taxon>
    </lineage>
</organism>
<feature type="active site" description="Proton donor/acceptor" evidence="7">
    <location>
        <position position="186"/>
    </location>
</feature>
<keyword evidence="4 7" id="KW-0573">Peptidoglycan synthesis</keyword>
<dbReference type="Pfam" id="PF01177">
    <property type="entry name" value="Asp_Glu_race"/>
    <property type="match status" value="1"/>
</dbReference>
<dbReference type="AlphaFoldDB" id="A0AAW5QXB9"/>
<dbReference type="RefSeq" id="WP_261616181.1">
    <property type="nucleotide sequence ID" value="NZ_JALIDZ010000005.1"/>
</dbReference>
<evidence type="ECO:0000313" key="9">
    <source>
        <dbReference type="Proteomes" id="UP001320898"/>
    </source>
</evidence>
<feature type="binding site" evidence="7">
    <location>
        <begin position="40"/>
        <end position="41"/>
    </location>
    <ligand>
        <name>substrate</name>
    </ligand>
</feature>
<dbReference type="InterPro" id="IPR004391">
    <property type="entry name" value="Glu_race"/>
</dbReference>
<feature type="active site" description="Proton donor/acceptor" evidence="7">
    <location>
        <position position="72"/>
    </location>
</feature>
<dbReference type="GO" id="GO:0008360">
    <property type="term" value="P:regulation of cell shape"/>
    <property type="evidence" value="ECO:0007669"/>
    <property type="project" value="UniProtKB-KW"/>
</dbReference>
<dbReference type="GO" id="GO:0008881">
    <property type="term" value="F:glutamate racemase activity"/>
    <property type="evidence" value="ECO:0007669"/>
    <property type="project" value="UniProtKB-UniRule"/>
</dbReference>
<keyword evidence="9" id="KW-1185">Reference proteome</keyword>
<name>A0AAW5QXB9_9HYPH</name>
<comment type="pathway">
    <text evidence="7">Cell wall biogenesis; peptidoglycan biosynthesis.</text>
</comment>
<dbReference type="NCBIfam" id="TIGR00067">
    <property type="entry name" value="glut_race"/>
    <property type="match status" value="1"/>
</dbReference>
<evidence type="ECO:0000313" key="8">
    <source>
        <dbReference type="EMBL" id="MCT8972600.1"/>
    </source>
</evidence>
<keyword evidence="6 7" id="KW-0961">Cell wall biogenesis/degradation</keyword>
<dbReference type="Proteomes" id="UP001320898">
    <property type="component" value="Unassembled WGS sequence"/>
</dbReference>
<reference evidence="8 9" key="1">
    <citation type="submission" date="2022-04" db="EMBL/GenBank/DDBJ databases">
        <authorList>
            <person name="Ye Y.-Q."/>
            <person name="Du Z.-J."/>
        </authorList>
    </citation>
    <scope>NUCLEOTIDE SEQUENCE [LARGE SCALE GENOMIC DNA]</scope>
    <source>
        <strain evidence="8 9">A6E488</strain>
    </source>
</reference>
<accession>A0AAW5QXB9</accession>
<evidence type="ECO:0000256" key="4">
    <source>
        <dbReference type="ARBA" id="ARBA00022984"/>
    </source>
</evidence>
<evidence type="ECO:0000256" key="7">
    <source>
        <dbReference type="HAMAP-Rule" id="MF_00258"/>
    </source>
</evidence>
<dbReference type="PROSITE" id="PS00923">
    <property type="entry name" value="ASP_GLU_RACEMASE_1"/>
    <property type="match status" value="1"/>
</dbReference>
<dbReference type="InterPro" id="IPR018187">
    <property type="entry name" value="Asp/Glu_racemase_AS_1"/>
</dbReference>
<evidence type="ECO:0000256" key="3">
    <source>
        <dbReference type="ARBA" id="ARBA00022960"/>
    </source>
</evidence>
<comment type="similarity">
    <text evidence="7">Belongs to the aspartate/glutamate racemases family.</text>
</comment>
<dbReference type="Gene3D" id="3.40.50.1860">
    <property type="match status" value="2"/>
</dbReference>
<evidence type="ECO:0000256" key="5">
    <source>
        <dbReference type="ARBA" id="ARBA00023235"/>
    </source>
</evidence>
<feature type="binding site" evidence="7">
    <location>
        <begin position="187"/>
        <end position="188"/>
    </location>
    <ligand>
        <name>substrate</name>
    </ligand>
</feature>